<dbReference type="PANTHER" id="PTHR32282">
    <property type="entry name" value="BINDING PROTEIN TRANSPEPTIDASE, PUTATIVE-RELATED"/>
    <property type="match status" value="1"/>
</dbReference>
<feature type="compositionally biased region" description="Polar residues" evidence="9">
    <location>
        <begin position="667"/>
        <end position="676"/>
    </location>
</feature>
<evidence type="ECO:0000256" key="2">
    <source>
        <dbReference type="ARBA" id="ARBA00022670"/>
    </source>
</evidence>
<dbReference type="InterPro" id="IPR012338">
    <property type="entry name" value="Beta-lactam/transpept-like"/>
</dbReference>
<keyword evidence="4" id="KW-0808">Transferase</keyword>
<evidence type="ECO:0000256" key="5">
    <source>
        <dbReference type="ARBA" id="ARBA00022801"/>
    </source>
</evidence>
<feature type="compositionally biased region" description="Acidic residues" evidence="9">
    <location>
        <begin position="816"/>
        <end position="832"/>
    </location>
</feature>
<evidence type="ECO:0000256" key="4">
    <source>
        <dbReference type="ARBA" id="ARBA00022679"/>
    </source>
</evidence>
<feature type="compositionally biased region" description="Acidic residues" evidence="9">
    <location>
        <begin position="795"/>
        <end position="806"/>
    </location>
</feature>
<comment type="catalytic activity">
    <reaction evidence="7">
        <text>Preferential cleavage: (Ac)2-L-Lys-D-Ala-|-D-Ala. Also transpeptidation of peptidyl-alanyl moieties that are N-acyl substituents of D-alanine.</text>
        <dbReference type="EC" id="3.4.16.4"/>
    </reaction>
</comment>
<organism evidence="13 14">
    <name type="scientific">Virgibacillus siamensis</name>
    <dbReference type="NCBI Taxonomy" id="480071"/>
    <lineage>
        <taxon>Bacteria</taxon>
        <taxon>Bacillati</taxon>
        <taxon>Bacillota</taxon>
        <taxon>Bacilli</taxon>
        <taxon>Bacillales</taxon>
        <taxon>Bacillaceae</taxon>
        <taxon>Virgibacillus</taxon>
    </lineage>
</organism>
<keyword evidence="3" id="KW-0328">Glycosyltransferase</keyword>
<feature type="domain" description="Penicillin-binding protein transpeptidase" evidence="11">
    <location>
        <begin position="353"/>
        <end position="639"/>
    </location>
</feature>
<dbReference type="InterPro" id="IPR001460">
    <property type="entry name" value="PCN-bd_Tpept"/>
</dbReference>
<dbReference type="Proteomes" id="UP001500866">
    <property type="component" value="Unassembled WGS sequence"/>
</dbReference>
<feature type="region of interest" description="Disordered" evidence="9">
    <location>
        <begin position="667"/>
        <end position="842"/>
    </location>
</feature>
<evidence type="ECO:0000256" key="1">
    <source>
        <dbReference type="ARBA" id="ARBA00022645"/>
    </source>
</evidence>
<keyword evidence="10" id="KW-1133">Transmembrane helix</keyword>
<evidence type="ECO:0000256" key="9">
    <source>
        <dbReference type="SAM" id="MobiDB-lite"/>
    </source>
</evidence>
<dbReference type="InterPro" id="IPR036950">
    <property type="entry name" value="PBP_transglycosylase"/>
</dbReference>
<dbReference type="InterPro" id="IPR001264">
    <property type="entry name" value="Glyco_trans_51"/>
</dbReference>
<dbReference type="NCBIfam" id="TIGR02074">
    <property type="entry name" value="PBP_1a_fam"/>
    <property type="match status" value="1"/>
</dbReference>
<keyword evidence="6" id="KW-0511">Multifunctional enzyme</keyword>
<dbReference type="InterPro" id="IPR050396">
    <property type="entry name" value="Glycosyltr_51/Transpeptidase"/>
</dbReference>
<feature type="compositionally biased region" description="Basic and acidic residues" evidence="9">
    <location>
        <begin position="698"/>
        <end position="763"/>
    </location>
</feature>
<dbReference type="Gene3D" id="3.40.710.10">
    <property type="entry name" value="DD-peptidase/beta-lactamase superfamily"/>
    <property type="match status" value="1"/>
</dbReference>
<keyword evidence="14" id="KW-1185">Reference proteome</keyword>
<feature type="transmembrane region" description="Helical" evidence="10">
    <location>
        <begin position="31"/>
        <end position="51"/>
    </location>
</feature>
<evidence type="ECO:0000259" key="12">
    <source>
        <dbReference type="Pfam" id="PF00912"/>
    </source>
</evidence>
<evidence type="ECO:0000256" key="6">
    <source>
        <dbReference type="ARBA" id="ARBA00023268"/>
    </source>
</evidence>
<evidence type="ECO:0000256" key="10">
    <source>
        <dbReference type="SAM" id="Phobius"/>
    </source>
</evidence>
<reference evidence="14" key="1">
    <citation type="journal article" date="2019" name="Int. J. Syst. Evol. Microbiol.">
        <title>The Global Catalogue of Microorganisms (GCM) 10K type strain sequencing project: providing services to taxonomists for standard genome sequencing and annotation.</title>
        <authorList>
            <consortium name="The Broad Institute Genomics Platform"/>
            <consortium name="The Broad Institute Genome Sequencing Center for Infectious Disease"/>
            <person name="Wu L."/>
            <person name="Ma J."/>
        </authorList>
    </citation>
    <scope>NUCLEOTIDE SEQUENCE [LARGE SCALE GENOMIC DNA]</scope>
    <source>
        <strain evidence="14">JCM 15395</strain>
    </source>
</reference>
<dbReference type="Gene3D" id="1.10.3810.10">
    <property type="entry name" value="Biosynthetic peptidoglycan transglycosylase-like"/>
    <property type="match status" value="1"/>
</dbReference>
<dbReference type="InterPro" id="IPR023346">
    <property type="entry name" value="Lysozyme-like_dom_sf"/>
</dbReference>
<dbReference type="EMBL" id="BAAADS010000025">
    <property type="protein sequence ID" value="GAA0612781.1"/>
    <property type="molecule type" value="Genomic_DNA"/>
</dbReference>
<name>A0ABP3RR75_9BACI</name>
<comment type="catalytic activity">
    <reaction evidence="8">
        <text>[GlcNAc-(1-&gt;4)-Mur2Ac(oyl-L-Ala-gamma-D-Glu-L-Lys-D-Ala-D-Ala)](n)-di-trans,octa-cis-undecaprenyl diphosphate + beta-D-GlcNAc-(1-&gt;4)-Mur2Ac(oyl-L-Ala-gamma-D-Glu-L-Lys-D-Ala-D-Ala)-di-trans,octa-cis-undecaprenyl diphosphate = [GlcNAc-(1-&gt;4)-Mur2Ac(oyl-L-Ala-gamma-D-Glu-L-Lys-D-Ala-D-Ala)](n+1)-di-trans,octa-cis-undecaprenyl diphosphate + di-trans,octa-cis-undecaprenyl diphosphate + H(+)</text>
        <dbReference type="Rhea" id="RHEA:23708"/>
        <dbReference type="Rhea" id="RHEA-COMP:9602"/>
        <dbReference type="Rhea" id="RHEA-COMP:9603"/>
        <dbReference type="ChEBI" id="CHEBI:15378"/>
        <dbReference type="ChEBI" id="CHEBI:58405"/>
        <dbReference type="ChEBI" id="CHEBI:60033"/>
        <dbReference type="ChEBI" id="CHEBI:78435"/>
        <dbReference type="EC" id="2.4.99.28"/>
    </reaction>
</comment>
<gene>
    <name evidence="13" type="ORF">GCM10009001_32500</name>
</gene>
<evidence type="ECO:0000313" key="13">
    <source>
        <dbReference type="EMBL" id="GAA0612781.1"/>
    </source>
</evidence>
<comment type="caution">
    <text evidence="13">The sequence shown here is derived from an EMBL/GenBank/DDBJ whole genome shotgun (WGS) entry which is preliminary data.</text>
</comment>
<keyword evidence="10" id="KW-0812">Transmembrane</keyword>
<dbReference type="PANTHER" id="PTHR32282:SF29">
    <property type="entry name" value="PENICILLIN-BINDING PROTEIN 1A"/>
    <property type="match status" value="1"/>
</dbReference>
<evidence type="ECO:0000256" key="3">
    <source>
        <dbReference type="ARBA" id="ARBA00022676"/>
    </source>
</evidence>
<keyword evidence="5" id="KW-0378">Hydrolase</keyword>
<protein>
    <submittedName>
        <fullName evidence="13">PBP1A family penicillin-binding protein</fullName>
    </submittedName>
</protein>
<feature type="domain" description="Glycosyl transferase family 51" evidence="12">
    <location>
        <begin position="78"/>
        <end position="254"/>
    </location>
</feature>
<keyword evidence="1" id="KW-0121">Carboxypeptidase</keyword>
<accession>A0ABP3RR75</accession>
<dbReference type="RefSeq" id="WP_343815504.1">
    <property type="nucleotide sequence ID" value="NZ_BAAADS010000025.1"/>
</dbReference>
<dbReference type="Pfam" id="PF00912">
    <property type="entry name" value="Transgly"/>
    <property type="match status" value="1"/>
</dbReference>
<feature type="compositionally biased region" description="Low complexity" evidence="9">
    <location>
        <begin position="685"/>
        <end position="694"/>
    </location>
</feature>
<dbReference type="SUPFAM" id="SSF56601">
    <property type="entry name" value="beta-lactamase/transpeptidase-like"/>
    <property type="match status" value="1"/>
</dbReference>
<proteinExistence type="predicted"/>
<evidence type="ECO:0000256" key="7">
    <source>
        <dbReference type="ARBA" id="ARBA00034000"/>
    </source>
</evidence>
<evidence type="ECO:0000259" key="11">
    <source>
        <dbReference type="Pfam" id="PF00905"/>
    </source>
</evidence>
<sequence length="842" mass="94412">MSGNYRSRMERRKGETKTKRSNKNAALLKKILLYCLVVIVLTIMSVSIWIFSIIQDAPELSPEELQTPFSSQIFDEDGEFVTTLFKEQNRIKVDIQEVPDKMKQAVTSIEDRRFYQHNGIDIRRILGAMVANIEKGWGSEGGSTITQQVVKRTILSPEKTLTRKIKEAYLAVQLEQKYSKNQILQMYLNNIYYGNGAYGLATASKTYFGIEDLSKLNVSQMALLAGLPNAPSYYDPFDYPKRAADRRNDVLNAMIVTGAITEKQAEQAESVPVKQLIGKQKKVNRNQNQPYKAFVDQVYHELVVERKIVSDEQFYQGGLKIYTTLDVDVQKKVYRLLKSDKINYPDKQFEAGIALIDTQTGAIRAVGGGRDFMAIGDTNYGAQEKNPPGSTFKPIIDYGPAIEYLNWSTAHTLVDEPYSYSDGTPIHEWDGEYWGEMTMRRALAWSRNIPALKTFQAVGGKKAGAFAGKLGIKLEKPVFESAAIGGLSSGVTPLQLAGAYAAFGNGGIYHKPYTVTKIVFQNGKEKKMHHDSKRAMHDYTAYMITDMLKTVINTGTGTAAAIPGVPAAGKTGSTNIPEHLREKYNIGDGLLDSWFAGYTTQYSAAIWTGYPKFKEGDSVHYIRYNGSDDIAKEIFRKLMGSLSEPDTPDFEKPDSIVVSGDVLSVQDARQVNSRSGDQMKEGVSESESTVQEQSNLSAEKEEQKEDVSKQDQQDDHVNRKKQEQKTDKKLDNKQSEERKNQKEEHPTDQEDPNKKTNEQGTDKEENDEQKDDKQQDEGKKKEPSTQDDESKQDDGSDSDENDENTDNQDGGQGDNTQDETGENNEGNTEENEASNQKKREKL</sequence>
<evidence type="ECO:0000256" key="8">
    <source>
        <dbReference type="ARBA" id="ARBA00049902"/>
    </source>
</evidence>
<feature type="compositionally biased region" description="Basic and acidic residues" evidence="9">
    <location>
        <begin position="770"/>
        <end position="794"/>
    </location>
</feature>
<evidence type="ECO:0000313" key="14">
    <source>
        <dbReference type="Proteomes" id="UP001500866"/>
    </source>
</evidence>
<keyword evidence="10" id="KW-0472">Membrane</keyword>
<keyword evidence="2" id="KW-0645">Protease</keyword>
<dbReference type="Pfam" id="PF00905">
    <property type="entry name" value="Transpeptidase"/>
    <property type="match status" value="1"/>
</dbReference>
<dbReference type="SUPFAM" id="SSF53955">
    <property type="entry name" value="Lysozyme-like"/>
    <property type="match status" value="1"/>
</dbReference>